<evidence type="ECO:0000259" key="1">
    <source>
        <dbReference type="Pfam" id="PF04233"/>
    </source>
</evidence>
<name>A0A498CKJ7_9GAMM</name>
<proteinExistence type="predicted"/>
<accession>A0A498CKJ7</accession>
<organism evidence="2 3">
    <name type="scientific">Stenotrophomonas rhizophila</name>
    <dbReference type="NCBI Taxonomy" id="216778"/>
    <lineage>
        <taxon>Bacteria</taxon>
        <taxon>Pseudomonadati</taxon>
        <taxon>Pseudomonadota</taxon>
        <taxon>Gammaproteobacteria</taxon>
        <taxon>Lysobacterales</taxon>
        <taxon>Lysobacteraceae</taxon>
        <taxon>Stenotrophomonas</taxon>
    </lineage>
</organism>
<feature type="domain" description="Phage head morphogenesis" evidence="1">
    <location>
        <begin position="235"/>
        <end position="345"/>
    </location>
</feature>
<evidence type="ECO:0000313" key="3">
    <source>
        <dbReference type="Proteomes" id="UP000274786"/>
    </source>
</evidence>
<sequence>MAKLTSRELELLARRLEPELRKAFVQAIVAARNDAAVQAIAELLRAGRVEQVLVALGMDAARFSPLAEAVRSAFVAGARAGVQEIPPVRLSLDPIITGSYRPRSPSPVLRASFDLRNPAAERWLATNSSRLVTEIIESQRQVIRGVLQQGMIAGRNPRQTALDIVGRVGETGRRSGGVVGLTSQQSQYVTNMRAQLASGDPKAMAAYFDRQRRDKRLDGIVKRAIAAGKPVSQADIDKIAGRYADRLLALRGEMIARTESIASLNAGREEAYRQQIEAGKLAPENVECTWSDTNDRRTRHSHRAMNGQKRMFGEPFQAPSGALLNYPGDTSLGAGAEETVGCRCMKQYRINMAAEVLRGQQVR</sequence>
<dbReference type="Proteomes" id="UP000274786">
    <property type="component" value="Unassembled WGS sequence"/>
</dbReference>
<dbReference type="InterPro" id="IPR006528">
    <property type="entry name" value="Phage_head_morphogenesis_dom"/>
</dbReference>
<comment type="caution">
    <text evidence="2">The sequence shown here is derived from an EMBL/GenBank/DDBJ whole genome shotgun (WGS) entry which is preliminary data.</text>
</comment>
<dbReference type="Pfam" id="PF04233">
    <property type="entry name" value="Phage_Mu_F"/>
    <property type="match status" value="1"/>
</dbReference>
<dbReference type="EMBL" id="RCDC01000005">
    <property type="protein sequence ID" value="RLK53450.1"/>
    <property type="molecule type" value="Genomic_DNA"/>
</dbReference>
<dbReference type="AlphaFoldDB" id="A0A498CKJ7"/>
<dbReference type="OrthoDB" id="952090at2"/>
<reference evidence="2 3" key="1">
    <citation type="submission" date="2018-10" db="EMBL/GenBank/DDBJ databases">
        <title>Comparative analysis of microorganisms from saline springs in Andes Mountain Range, Colombia.</title>
        <authorList>
            <person name="Rubin E."/>
        </authorList>
    </citation>
    <scope>NUCLEOTIDE SEQUENCE [LARGE SCALE GENOMIC DNA]</scope>
    <source>
        <strain evidence="2 3">USBA GBX 843</strain>
    </source>
</reference>
<evidence type="ECO:0000313" key="2">
    <source>
        <dbReference type="EMBL" id="RLK53450.1"/>
    </source>
</evidence>
<dbReference type="RefSeq" id="WP_121042023.1">
    <property type="nucleotide sequence ID" value="NZ_RCDC01000005.1"/>
</dbReference>
<gene>
    <name evidence="2" type="ORF">BCL79_2757</name>
</gene>
<protein>
    <submittedName>
        <fullName evidence="2">Phage Mu protein F like protein</fullName>
    </submittedName>
</protein>